<proteinExistence type="predicted"/>
<evidence type="ECO:0000313" key="2">
    <source>
        <dbReference type="EMBL" id="MCP2009672.1"/>
    </source>
</evidence>
<reference evidence="1" key="1">
    <citation type="submission" date="2021-07" db="EMBL/GenBank/DDBJ databases">
        <title>Characterization of violacein-producing bacteria and related species.</title>
        <authorList>
            <person name="Wilson H.S."/>
            <person name="De Leon M.E."/>
        </authorList>
    </citation>
    <scope>NUCLEOTIDE SEQUENCE</scope>
    <source>
        <strain evidence="1">HSC-15S17</strain>
    </source>
</reference>
<dbReference type="RefSeq" id="WP_217941846.1">
    <property type="nucleotide sequence ID" value="NZ_JAHTGR010000004.1"/>
</dbReference>
<gene>
    <name evidence="1" type="ORF">KVP70_09065</name>
    <name evidence="2" type="ORF">L1274_003401</name>
</gene>
<comment type="caution">
    <text evidence="1">The sequence shown here is derived from an EMBL/GenBank/DDBJ whole genome shotgun (WGS) entry which is preliminary data.</text>
</comment>
<dbReference type="Proteomes" id="UP001155901">
    <property type="component" value="Unassembled WGS sequence"/>
</dbReference>
<evidence type="ECO:0000313" key="3">
    <source>
        <dbReference type="Proteomes" id="UP001155901"/>
    </source>
</evidence>
<sequence length="87" mass="9745">MCDEELDVSKYVSVPHPIAKLMGRTLTIGLAHTDIDYFKVIGDEIGLSPEQVIQIYLRNIVYTGYKVEIDLPPLQREKAQAVVGESL</sequence>
<organism evidence="1 3">
    <name type="scientific">Duganella violaceipulchra</name>
    <dbReference type="NCBI Taxonomy" id="2849652"/>
    <lineage>
        <taxon>Bacteria</taxon>
        <taxon>Pseudomonadati</taxon>
        <taxon>Pseudomonadota</taxon>
        <taxon>Betaproteobacteria</taxon>
        <taxon>Burkholderiales</taxon>
        <taxon>Oxalobacteraceae</taxon>
        <taxon>Telluria group</taxon>
        <taxon>Duganella</taxon>
    </lineage>
</organism>
<dbReference type="EMBL" id="JAHTGR010000004">
    <property type="protein sequence ID" value="MBV6321082.1"/>
    <property type="molecule type" value="Genomic_DNA"/>
</dbReference>
<protein>
    <submittedName>
        <fullName evidence="1">Uncharacterized protein</fullName>
    </submittedName>
</protein>
<accession>A0AA41H4G5</accession>
<name>A0AA41H4G5_9BURK</name>
<dbReference type="EMBL" id="JALJZU010000006">
    <property type="protein sequence ID" value="MCP2009672.1"/>
    <property type="molecule type" value="Genomic_DNA"/>
</dbReference>
<evidence type="ECO:0000313" key="4">
    <source>
        <dbReference type="Proteomes" id="UP001162889"/>
    </source>
</evidence>
<evidence type="ECO:0000313" key="1">
    <source>
        <dbReference type="EMBL" id="MBV6321082.1"/>
    </source>
</evidence>
<reference evidence="2" key="2">
    <citation type="submission" date="2022-03" db="EMBL/GenBank/DDBJ databases">
        <title>Genome Encyclopedia of Bacteria and Archaea VI: Functional Genomics of Type Strains.</title>
        <authorList>
            <person name="Whitman W."/>
        </authorList>
    </citation>
    <scope>NUCLEOTIDE SEQUENCE</scope>
    <source>
        <strain evidence="2">HSC-15S17</strain>
    </source>
</reference>
<keyword evidence="4" id="KW-1185">Reference proteome</keyword>
<dbReference type="Proteomes" id="UP001162889">
    <property type="component" value="Unassembled WGS sequence"/>
</dbReference>
<dbReference type="AlphaFoldDB" id="A0AA41H4G5"/>